<dbReference type="Proteomes" id="UP000299102">
    <property type="component" value="Unassembled WGS sequence"/>
</dbReference>
<dbReference type="EMBL" id="BGZK01000420">
    <property type="protein sequence ID" value="GBP42533.1"/>
    <property type="molecule type" value="Genomic_DNA"/>
</dbReference>
<organism evidence="1 2">
    <name type="scientific">Eumeta variegata</name>
    <name type="common">Bagworm moth</name>
    <name type="synonym">Eumeta japonica</name>
    <dbReference type="NCBI Taxonomy" id="151549"/>
    <lineage>
        <taxon>Eukaryota</taxon>
        <taxon>Metazoa</taxon>
        <taxon>Ecdysozoa</taxon>
        <taxon>Arthropoda</taxon>
        <taxon>Hexapoda</taxon>
        <taxon>Insecta</taxon>
        <taxon>Pterygota</taxon>
        <taxon>Neoptera</taxon>
        <taxon>Endopterygota</taxon>
        <taxon>Lepidoptera</taxon>
        <taxon>Glossata</taxon>
        <taxon>Ditrysia</taxon>
        <taxon>Tineoidea</taxon>
        <taxon>Psychidae</taxon>
        <taxon>Oiketicinae</taxon>
        <taxon>Eumeta</taxon>
    </lineage>
</organism>
<proteinExistence type="predicted"/>
<dbReference type="AlphaFoldDB" id="A0A4C1VUX4"/>
<reference evidence="1 2" key="1">
    <citation type="journal article" date="2019" name="Commun. Biol.">
        <title>The bagworm genome reveals a unique fibroin gene that provides high tensile strength.</title>
        <authorList>
            <person name="Kono N."/>
            <person name="Nakamura H."/>
            <person name="Ohtoshi R."/>
            <person name="Tomita M."/>
            <person name="Numata K."/>
            <person name="Arakawa K."/>
        </authorList>
    </citation>
    <scope>NUCLEOTIDE SEQUENCE [LARGE SCALE GENOMIC DNA]</scope>
</reference>
<name>A0A4C1VUX4_EUMVA</name>
<sequence length="90" mass="9896">MELEGGHRNSVIKRCNPIEFELVFNDAKEIGLVQHLNISDASYRTGSAAGPISEHSAVSGLLDSGDLKLPNVAKYRMRANFLNLQLMVIN</sequence>
<evidence type="ECO:0000313" key="2">
    <source>
        <dbReference type="Proteomes" id="UP000299102"/>
    </source>
</evidence>
<keyword evidence="2" id="KW-1185">Reference proteome</keyword>
<protein>
    <submittedName>
        <fullName evidence="1">Uncharacterized protein</fullName>
    </submittedName>
</protein>
<accession>A0A4C1VUX4</accession>
<gene>
    <name evidence="1" type="ORF">EVAR_81983_1</name>
</gene>
<evidence type="ECO:0000313" key="1">
    <source>
        <dbReference type="EMBL" id="GBP42533.1"/>
    </source>
</evidence>
<comment type="caution">
    <text evidence="1">The sequence shown here is derived from an EMBL/GenBank/DDBJ whole genome shotgun (WGS) entry which is preliminary data.</text>
</comment>